<dbReference type="PROSITE" id="PS01357">
    <property type="entry name" value="ZF_ZZ_1"/>
    <property type="match status" value="1"/>
</dbReference>
<evidence type="ECO:0000256" key="6">
    <source>
        <dbReference type="ARBA" id="ARBA00022786"/>
    </source>
</evidence>
<evidence type="ECO:0000256" key="8">
    <source>
        <dbReference type="PROSITE-ProRule" id="PRU00228"/>
    </source>
</evidence>
<keyword evidence="6" id="KW-0833">Ubl conjugation pathway</keyword>
<dbReference type="KEGG" id="dan:6505119"/>
<dbReference type="PANTHER" id="PTHR12268">
    <property type="entry name" value="E3 UBIQUITIN-PROTEIN LIGASE KCMF1"/>
    <property type="match status" value="1"/>
</dbReference>
<evidence type="ECO:0000259" key="9">
    <source>
        <dbReference type="PROSITE" id="PS50135"/>
    </source>
</evidence>
<evidence type="ECO:0000256" key="2">
    <source>
        <dbReference type="ARBA" id="ARBA00012483"/>
    </source>
</evidence>
<dbReference type="InterPro" id="IPR043145">
    <property type="entry name" value="Znf_ZZ_sf"/>
</dbReference>
<keyword evidence="3" id="KW-0808">Transferase</keyword>
<proteinExistence type="predicted"/>
<dbReference type="CDD" id="cd02338">
    <property type="entry name" value="ZZ_PCMF_like"/>
    <property type="match status" value="1"/>
</dbReference>
<comment type="catalytic activity">
    <reaction evidence="1">
        <text>S-ubiquitinyl-[E2 ubiquitin-conjugating enzyme]-L-cysteine + [acceptor protein]-L-lysine = [E2 ubiquitin-conjugating enzyme]-L-cysteine + N(6)-ubiquitinyl-[acceptor protein]-L-lysine.</text>
        <dbReference type="EC" id="2.3.2.27"/>
    </reaction>
</comment>
<dbReference type="GO" id="GO:0099536">
    <property type="term" value="P:synaptic signaling"/>
    <property type="evidence" value="ECO:0007669"/>
    <property type="project" value="TreeGrafter"/>
</dbReference>
<dbReference type="InParanoid" id="B3MWE8"/>
<evidence type="ECO:0000256" key="4">
    <source>
        <dbReference type="ARBA" id="ARBA00022723"/>
    </source>
</evidence>
<dbReference type="InterPro" id="IPR050774">
    <property type="entry name" value="KCMF1/Dystrophin"/>
</dbReference>
<dbReference type="GO" id="GO:0045202">
    <property type="term" value="C:synapse"/>
    <property type="evidence" value="ECO:0007669"/>
    <property type="project" value="GOC"/>
</dbReference>
<dbReference type="GO" id="GO:0008270">
    <property type="term" value="F:zinc ion binding"/>
    <property type="evidence" value="ECO:0007669"/>
    <property type="project" value="UniProtKB-KW"/>
</dbReference>
<sequence length="105" mass="11836">MASLHWDVNCDGCGSTSLIHYRYKCLRCADYDLCKVCHENGVETGGHQQEHPFQCLLDREARELHFAGEPMPDLCADSFTCPMCGEMGHSSSDLVRHVNELHHSD</sequence>
<name>B3MWE8_DROAN</name>
<dbReference type="STRING" id="7217.B3MWE8"/>
<dbReference type="GO" id="GO:0010646">
    <property type="term" value="P:regulation of cell communication"/>
    <property type="evidence" value="ECO:0007669"/>
    <property type="project" value="UniProtKB-ARBA"/>
</dbReference>
<evidence type="ECO:0000313" key="11">
    <source>
        <dbReference type="EMBL" id="EDV34933.2"/>
    </source>
</evidence>
<dbReference type="OrthoDB" id="7873042at2759"/>
<keyword evidence="5 8" id="KW-0863">Zinc-finger</keyword>
<feature type="non-terminal residue" evidence="11">
    <location>
        <position position="105"/>
    </location>
</feature>
<dbReference type="PROSITE" id="PS50135">
    <property type="entry name" value="ZF_ZZ_2"/>
    <property type="match status" value="1"/>
</dbReference>
<evidence type="ECO:0000256" key="7">
    <source>
        <dbReference type="ARBA" id="ARBA00022833"/>
    </source>
</evidence>
<evidence type="ECO:0000256" key="3">
    <source>
        <dbReference type="ARBA" id="ARBA00022679"/>
    </source>
</evidence>
<dbReference type="HOGENOM" id="CLU_079470_1_0_1"/>
<protein>
    <recommendedName>
        <fullName evidence="2">RING-type E3 ubiquitin transferase</fullName>
        <ecNumber evidence="2">2.3.2.27</ecNumber>
    </recommendedName>
</protein>
<keyword evidence="12" id="KW-1185">Reference proteome</keyword>
<accession>B3MWE8</accession>
<dbReference type="SUPFAM" id="SSF57850">
    <property type="entry name" value="RING/U-box"/>
    <property type="match status" value="1"/>
</dbReference>
<dbReference type="EMBL" id="CH902625">
    <property type="protein sequence ID" value="EDV34933.2"/>
    <property type="molecule type" value="Genomic_DNA"/>
</dbReference>
<evidence type="ECO:0000259" key="10">
    <source>
        <dbReference type="PROSITE" id="PS50157"/>
    </source>
</evidence>
<dbReference type="Gene3D" id="3.30.60.90">
    <property type="match status" value="1"/>
</dbReference>
<dbReference type="AlphaFoldDB" id="B3MWE8"/>
<keyword evidence="4" id="KW-0479">Metal-binding</keyword>
<dbReference type="InterPro" id="IPR000433">
    <property type="entry name" value="Znf_ZZ"/>
</dbReference>
<dbReference type="Proteomes" id="UP000007801">
    <property type="component" value="Unassembled WGS sequence"/>
</dbReference>
<feature type="domain" description="ZZ-type" evidence="9">
    <location>
        <begin position="5"/>
        <end position="61"/>
    </location>
</feature>
<evidence type="ECO:0000256" key="1">
    <source>
        <dbReference type="ARBA" id="ARBA00000900"/>
    </source>
</evidence>
<evidence type="ECO:0000256" key="5">
    <source>
        <dbReference type="ARBA" id="ARBA00022771"/>
    </source>
</evidence>
<dbReference type="InterPro" id="IPR013087">
    <property type="entry name" value="Znf_C2H2_type"/>
</dbReference>
<dbReference type="SMART" id="SM00291">
    <property type="entry name" value="ZnF_ZZ"/>
    <property type="match status" value="1"/>
</dbReference>
<dbReference type="GO" id="GO:0005886">
    <property type="term" value="C:plasma membrane"/>
    <property type="evidence" value="ECO:0007669"/>
    <property type="project" value="TreeGrafter"/>
</dbReference>
<reference evidence="11 12" key="1">
    <citation type="journal article" date="2007" name="Nature">
        <title>Evolution of genes and genomes on the Drosophila phylogeny.</title>
        <authorList>
            <consortium name="Drosophila 12 Genomes Consortium"/>
            <person name="Clark A.G."/>
            <person name="Eisen M.B."/>
            <person name="Smith D.R."/>
            <person name="Bergman C.M."/>
            <person name="Oliver B."/>
            <person name="Markow T.A."/>
            <person name="Kaufman T.C."/>
            <person name="Kellis M."/>
            <person name="Gelbart W."/>
            <person name="Iyer V.N."/>
            <person name="Pollard D.A."/>
            <person name="Sackton T.B."/>
            <person name="Larracuente A.M."/>
            <person name="Singh N.D."/>
            <person name="Abad J.P."/>
            <person name="Abt D.N."/>
            <person name="Adryan B."/>
            <person name="Aguade M."/>
            <person name="Akashi H."/>
            <person name="Anderson W.W."/>
            <person name="Aquadro C.F."/>
            <person name="Ardell D.H."/>
            <person name="Arguello R."/>
            <person name="Artieri C.G."/>
            <person name="Barbash D.A."/>
            <person name="Barker D."/>
            <person name="Barsanti P."/>
            <person name="Batterham P."/>
            <person name="Batzoglou S."/>
            <person name="Begun D."/>
            <person name="Bhutkar A."/>
            <person name="Blanco E."/>
            <person name="Bosak S.A."/>
            <person name="Bradley R.K."/>
            <person name="Brand A.D."/>
            <person name="Brent M.R."/>
            <person name="Brooks A.N."/>
            <person name="Brown R.H."/>
            <person name="Butlin R.K."/>
            <person name="Caggese C."/>
            <person name="Calvi B.R."/>
            <person name="Bernardo de Carvalho A."/>
            <person name="Caspi A."/>
            <person name="Castrezana S."/>
            <person name="Celniker S.E."/>
            <person name="Chang J.L."/>
            <person name="Chapple C."/>
            <person name="Chatterji S."/>
            <person name="Chinwalla A."/>
            <person name="Civetta A."/>
            <person name="Clifton S.W."/>
            <person name="Comeron J.M."/>
            <person name="Costello J.C."/>
            <person name="Coyne J.A."/>
            <person name="Daub J."/>
            <person name="David R.G."/>
            <person name="Delcher A.L."/>
            <person name="Delehaunty K."/>
            <person name="Do C.B."/>
            <person name="Ebling H."/>
            <person name="Edwards K."/>
            <person name="Eickbush T."/>
            <person name="Evans J.D."/>
            <person name="Filipski A."/>
            <person name="Findeiss S."/>
            <person name="Freyhult E."/>
            <person name="Fulton L."/>
            <person name="Fulton R."/>
            <person name="Garcia A.C."/>
            <person name="Gardiner A."/>
            <person name="Garfield D.A."/>
            <person name="Garvin B.E."/>
            <person name="Gibson G."/>
            <person name="Gilbert D."/>
            <person name="Gnerre S."/>
            <person name="Godfrey J."/>
            <person name="Good R."/>
            <person name="Gotea V."/>
            <person name="Gravely B."/>
            <person name="Greenberg A.J."/>
            <person name="Griffiths-Jones S."/>
            <person name="Gross S."/>
            <person name="Guigo R."/>
            <person name="Gustafson E.A."/>
            <person name="Haerty W."/>
            <person name="Hahn M.W."/>
            <person name="Halligan D.L."/>
            <person name="Halpern A.L."/>
            <person name="Halter G.M."/>
            <person name="Han M.V."/>
            <person name="Heger A."/>
            <person name="Hillier L."/>
            <person name="Hinrichs A.S."/>
            <person name="Holmes I."/>
            <person name="Hoskins R.A."/>
            <person name="Hubisz M.J."/>
            <person name="Hultmark D."/>
            <person name="Huntley M.A."/>
            <person name="Jaffe D.B."/>
            <person name="Jagadeeshan S."/>
            <person name="Jeck W.R."/>
            <person name="Johnson J."/>
            <person name="Jones C.D."/>
            <person name="Jordan W.C."/>
            <person name="Karpen G.H."/>
            <person name="Kataoka E."/>
            <person name="Keightley P.D."/>
            <person name="Kheradpour P."/>
            <person name="Kirkness E.F."/>
            <person name="Koerich L.B."/>
            <person name="Kristiansen K."/>
            <person name="Kudrna D."/>
            <person name="Kulathinal R.J."/>
            <person name="Kumar S."/>
            <person name="Kwok R."/>
            <person name="Lander E."/>
            <person name="Langley C.H."/>
            <person name="Lapoint R."/>
            <person name="Lazzaro B.P."/>
            <person name="Lee S.J."/>
            <person name="Levesque L."/>
            <person name="Li R."/>
            <person name="Lin C.F."/>
            <person name="Lin M.F."/>
            <person name="Lindblad-Toh K."/>
            <person name="Llopart A."/>
            <person name="Long M."/>
            <person name="Low L."/>
            <person name="Lozovsky E."/>
            <person name="Lu J."/>
            <person name="Luo M."/>
            <person name="Machado C.A."/>
            <person name="Makalowski W."/>
            <person name="Marzo M."/>
            <person name="Matsuda M."/>
            <person name="Matzkin L."/>
            <person name="McAllister B."/>
            <person name="McBride C.S."/>
            <person name="McKernan B."/>
            <person name="McKernan K."/>
            <person name="Mendez-Lago M."/>
            <person name="Minx P."/>
            <person name="Mollenhauer M.U."/>
            <person name="Montooth K."/>
            <person name="Mount S.M."/>
            <person name="Mu X."/>
            <person name="Myers E."/>
            <person name="Negre B."/>
            <person name="Newfeld S."/>
            <person name="Nielsen R."/>
            <person name="Noor M.A."/>
            <person name="O'Grady P."/>
            <person name="Pachter L."/>
            <person name="Papaceit M."/>
            <person name="Parisi M.J."/>
            <person name="Parisi M."/>
            <person name="Parts L."/>
            <person name="Pedersen J.S."/>
            <person name="Pesole G."/>
            <person name="Phillippy A.M."/>
            <person name="Ponting C.P."/>
            <person name="Pop M."/>
            <person name="Porcelli D."/>
            <person name="Powell J.R."/>
            <person name="Prohaska S."/>
            <person name="Pruitt K."/>
            <person name="Puig M."/>
            <person name="Quesneville H."/>
            <person name="Ram K.R."/>
            <person name="Rand D."/>
            <person name="Rasmussen M.D."/>
            <person name="Reed L.K."/>
            <person name="Reenan R."/>
            <person name="Reily A."/>
            <person name="Remington K.A."/>
            <person name="Rieger T.T."/>
            <person name="Ritchie M.G."/>
            <person name="Robin C."/>
            <person name="Rogers Y.H."/>
            <person name="Rohde C."/>
            <person name="Rozas J."/>
            <person name="Rubenfield M.J."/>
            <person name="Ruiz A."/>
            <person name="Russo S."/>
            <person name="Salzberg S.L."/>
            <person name="Sanchez-Gracia A."/>
            <person name="Saranga D.J."/>
            <person name="Sato H."/>
            <person name="Schaeffer S.W."/>
            <person name="Schatz M.C."/>
            <person name="Schlenke T."/>
            <person name="Schwartz R."/>
            <person name="Segarra C."/>
            <person name="Singh R.S."/>
            <person name="Sirot L."/>
            <person name="Sirota M."/>
            <person name="Sisneros N.B."/>
            <person name="Smith C.D."/>
            <person name="Smith T.F."/>
            <person name="Spieth J."/>
            <person name="Stage D.E."/>
            <person name="Stark A."/>
            <person name="Stephan W."/>
            <person name="Strausberg R.L."/>
            <person name="Strempel S."/>
            <person name="Sturgill D."/>
            <person name="Sutton G."/>
            <person name="Sutton G.G."/>
            <person name="Tao W."/>
            <person name="Teichmann S."/>
            <person name="Tobari Y.N."/>
            <person name="Tomimura Y."/>
            <person name="Tsolas J.M."/>
            <person name="Valente V.L."/>
            <person name="Venter E."/>
            <person name="Venter J.C."/>
            <person name="Vicario S."/>
            <person name="Vieira F.G."/>
            <person name="Vilella A.J."/>
            <person name="Villasante A."/>
            <person name="Walenz B."/>
            <person name="Wang J."/>
            <person name="Wasserman M."/>
            <person name="Watts T."/>
            <person name="Wilson D."/>
            <person name="Wilson R.K."/>
            <person name="Wing R.A."/>
            <person name="Wolfner M.F."/>
            <person name="Wong A."/>
            <person name="Wong G.K."/>
            <person name="Wu C.I."/>
            <person name="Wu G."/>
            <person name="Yamamoto D."/>
            <person name="Yang H.P."/>
            <person name="Yang S.P."/>
            <person name="Yorke J.A."/>
            <person name="Yoshida K."/>
            <person name="Zdobnov E."/>
            <person name="Zhang P."/>
            <person name="Zhang Y."/>
            <person name="Zimin A.V."/>
            <person name="Baldwin J."/>
            <person name="Abdouelleil A."/>
            <person name="Abdulkadir J."/>
            <person name="Abebe A."/>
            <person name="Abera B."/>
            <person name="Abreu J."/>
            <person name="Acer S.C."/>
            <person name="Aftuck L."/>
            <person name="Alexander A."/>
            <person name="An P."/>
            <person name="Anderson E."/>
            <person name="Anderson S."/>
            <person name="Arachi H."/>
            <person name="Azer M."/>
            <person name="Bachantsang P."/>
            <person name="Barry A."/>
            <person name="Bayul T."/>
            <person name="Berlin A."/>
            <person name="Bessette D."/>
            <person name="Bloom T."/>
            <person name="Blye J."/>
            <person name="Boguslavskiy L."/>
            <person name="Bonnet C."/>
            <person name="Boukhgalter B."/>
            <person name="Bourzgui I."/>
            <person name="Brown A."/>
            <person name="Cahill P."/>
            <person name="Channer S."/>
            <person name="Cheshatsang Y."/>
            <person name="Chuda L."/>
            <person name="Citroen M."/>
            <person name="Collymore A."/>
            <person name="Cooke P."/>
            <person name="Costello M."/>
            <person name="D'Aco K."/>
            <person name="Daza R."/>
            <person name="De Haan G."/>
            <person name="DeGray S."/>
            <person name="DeMaso C."/>
            <person name="Dhargay N."/>
            <person name="Dooley K."/>
            <person name="Dooley E."/>
            <person name="Doricent M."/>
            <person name="Dorje P."/>
            <person name="Dorjee K."/>
            <person name="Dupes A."/>
            <person name="Elong R."/>
            <person name="Falk J."/>
            <person name="Farina A."/>
            <person name="Faro S."/>
            <person name="Ferguson D."/>
            <person name="Fisher S."/>
            <person name="Foley C.D."/>
            <person name="Franke A."/>
            <person name="Friedrich D."/>
            <person name="Gadbois L."/>
            <person name="Gearin G."/>
            <person name="Gearin C.R."/>
            <person name="Giannoukos G."/>
            <person name="Goode T."/>
            <person name="Graham J."/>
            <person name="Grandbois E."/>
            <person name="Grewal S."/>
            <person name="Gyaltsen K."/>
            <person name="Hafez N."/>
            <person name="Hagos B."/>
            <person name="Hall J."/>
            <person name="Henson C."/>
            <person name="Hollinger A."/>
            <person name="Honan T."/>
            <person name="Huard M.D."/>
            <person name="Hughes L."/>
            <person name="Hurhula B."/>
            <person name="Husby M.E."/>
            <person name="Kamat A."/>
            <person name="Kanga B."/>
            <person name="Kashin S."/>
            <person name="Khazanovich D."/>
            <person name="Kisner P."/>
            <person name="Lance K."/>
            <person name="Lara M."/>
            <person name="Lee W."/>
            <person name="Lennon N."/>
            <person name="Letendre F."/>
            <person name="LeVine R."/>
            <person name="Lipovsky A."/>
            <person name="Liu X."/>
            <person name="Liu J."/>
            <person name="Liu S."/>
            <person name="Lokyitsang T."/>
            <person name="Lokyitsang Y."/>
            <person name="Lubonja R."/>
            <person name="Lui A."/>
            <person name="MacDonald P."/>
            <person name="Magnisalis V."/>
            <person name="Maru K."/>
            <person name="Matthews C."/>
            <person name="McCusker W."/>
            <person name="McDonough S."/>
            <person name="Mehta T."/>
            <person name="Meldrim J."/>
            <person name="Meneus L."/>
            <person name="Mihai O."/>
            <person name="Mihalev A."/>
            <person name="Mihova T."/>
            <person name="Mittelman R."/>
            <person name="Mlenga V."/>
            <person name="Montmayeur A."/>
            <person name="Mulrain L."/>
            <person name="Navidi A."/>
            <person name="Naylor J."/>
            <person name="Negash T."/>
            <person name="Nguyen T."/>
            <person name="Nguyen N."/>
            <person name="Nicol R."/>
            <person name="Norbu C."/>
            <person name="Norbu N."/>
            <person name="Novod N."/>
            <person name="O'Neill B."/>
            <person name="Osman S."/>
            <person name="Markiewicz E."/>
            <person name="Oyono O.L."/>
            <person name="Patti C."/>
            <person name="Phunkhang P."/>
            <person name="Pierre F."/>
            <person name="Priest M."/>
            <person name="Raghuraman S."/>
            <person name="Rege F."/>
            <person name="Reyes R."/>
            <person name="Rise C."/>
            <person name="Rogov P."/>
            <person name="Ross K."/>
            <person name="Ryan E."/>
            <person name="Settipalli S."/>
            <person name="Shea T."/>
            <person name="Sherpa N."/>
            <person name="Shi L."/>
            <person name="Shih D."/>
            <person name="Sparrow T."/>
            <person name="Spaulding J."/>
            <person name="Stalker J."/>
            <person name="Stange-Thomann N."/>
            <person name="Stavropoulos S."/>
            <person name="Stone C."/>
            <person name="Strader C."/>
            <person name="Tesfaye S."/>
            <person name="Thomson T."/>
            <person name="Thoulutsang Y."/>
            <person name="Thoulutsang D."/>
            <person name="Topham K."/>
            <person name="Topping I."/>
            <person name="Tsamla T."/>
            <person name="Vassiliev H."/>
            <person name="Vo A."/>
            <person name="Wangchuk T."/>
            <person name="Wangdi T."/>
            <person name="Weiand M."/>
            <person name="Wilkinson J."/>
            <person name="Wilson A."/>
            <person name="Yadav S."/>
            <person name="Young G."/>
            <person name="Yu Q."/>
            <person name="Zembek L."/>
            <person name="Zhong D."/>
            <person name="Zimmer A."/>
            <person name="Zwirko Z."/>
            <person name="Jaffe D.B."/>
            <person name="Alvarez P."/>
            <person name="Brockman W."/>
            <person name="Butler J."/>
            <person name="Chin C."/>
            <person name="Gnerre S."/>
            <person name="Grabherr M."/>
            <person name="Kleber M."/>
            <person name="Mauceli E."/>
            <person name="MacCallum I."/>
        </authorList>
    </citation>
    <scope>NUCLEOTIDE SEQUENCE [LARGE SCALE GENOMIC DNA]</scope>
    <source>
        <strain evidence="12">Tucson 14024-0371.13</strain>
    </source>
</reference>
<dbReference type="GeneID" id="6505119"/>
<gene>
    <name evidence="11" type="primary">Dana\GF22458</name>
    <name evidence="11" type="synonym">dana_GLEANR_6425</name>
    <name evidence="11" type="ORF">GF22458</name>
</gene>
<dbReference type="GO" id="GO:0061630">
    <property type="term" value="F:ubiquitin protein ligase activity"/>
    <property type="evidence" value="ECO:0007669"/>
    <property type="project" value="UniProtKB-EC"/>
</dbReference>
<dbReference type="EC" id="2.3.2.27" evidence="2"/>
<dbReference type="PANTHER" id="PTHR12268:SF13">
    <property type="entry name" value="E3 UBIQUITIN-PROTEIN LIGASE KCMF1"/>
    <property type="match status" value="1"/>
</dbReference>
<evidence type="ECO:0000313" key="12">
    <source>
        <dbReference type="Proteomes" id="UP000007801"/>
    </source>
</evidence>
<organism evidence="11 12">
    <name type="scientific">Drosophila ananassae</name>
    <name type="common">Fruit fly</name>
    <dbReference type="NCBI Taxonomy" id="7217"/>
    <lineage>
        <taxon>Eukaryota</taxon>
        <taxon>Metazoa</taxon>
        <taxon>Ecdysozoa</taxon>
        <taxon>Arthropoda</taxon>
        <taxon>Hexapoda</taxon>
        <taxon>Insecta</taxon>
        <taxon>Pterygota</taxon>
        <taxon>Neoptera</taxon>
        <taxon>Endopterygota</taxon>
        <taxon>Diptera</taxon>
        <taxon>Brachycera</taxon>
        <taxon>Muscomorpha</taxon>
        <taxon>Ephydroidea</taxon>
        <taxon>Drosophilidae</taxon>
        <taxon>Drosophila</taxon>
        <taxon>Sophophora</taxon>
    </lineage>
</organism>
<dbReference type="eggNOG" id="KOG1280">
    <property type="taxonomic scope" value="Eukaryota"/>
</dbReference>
<dbReference type="PROSITE" id="PS50157">
    <property type="entry name" value="ZINC_FINGER_C2H2_2"/>
    <property type="match status" value="1"/>
</dbReference>
<feature type="domain" description="C2H2-type" evidence="10">
    <location>
        <begin position="79"/>
        <end position="105"/>
    </location>
</feature>
<dbReference type="GO" id="GO:0023051">
    <property type="term" value="P:regulation of signaling"/>
    <property type="evidence" value="ECO:0007669"/>
    <property type="project" value="UniProtKB-ARBA"/>
</dbReference>
<dbReference type="Pfam" id="PF00569">
    <property type="entry name" value="ZZ"/>
    <property type="match status" value="1"/>
</dbReference>
<keyword evidence="7" id="KW-0862">Zinc</keyword>